<dbReference type="NCBIfam" id="TIGR00217">
    <property type="entry name" value="malQ"/>
    <property type="match status" value="1"/>
</dbReference>
<dbReference type="InterPro" id="IPR003385">
    <property type="entry name" value="Glyco_hydro_77"/>
</dbReference>
<accession>A0A1H1T724</accession>
<dbReference type="AlphaFoldDB" id="A0A1H1T724"/>
<dbReference type="RefSeq" id="WP_090273363.1">
    <property type="nucleotide sequence ID" value="NZ_LT629748.1"/>
</dbReference>
<evidence type="ECO:0000256" key="9">
    <source>
        <dbReference type="ARBA" id="ARBA00031501"/>
    </source>
</evidence>
<evidence type="ECO:0000256" key="4">
    <source>
        <dbReference type="ARBA" id="ARBA00020295"/>
    </source>
</evidence>
<dbReference type="PANTHER" id="PTHR32438:SF5">
    <property type="entry name" value="4-ALPHA-GLUCANOTRANSFERASE DPE1, CHLOROPLASTIC_AMYLOPLASTIC"/>
    <property type="match status" value="1"/>
</dbReference>
<protein>
    <recommendedName>
        <fullName evidence="4 10">4-alpha-glucanotransferase</fullName>
        <ecNumber evidence="3 10">2.4.1.25</ecNumber>
    </recommendedName>
    <alternativeName>
        <fullName evidence="8 10">Amylomaltase</fullName>
    </alternativeName>
    <alternativeName>
        <fullName evidence="9 10">Disproportionating enzyme</fullName>
    </alternativeName>
</protein>
<dbReference type="OrthoDB" id="9763489at2"/>
<keyword evidence="12" id="KW-1185">Reference proteome</keyword>
<proteinExistence type="inferred from homology"/>
<comment type="catalytic activity">
    <reaction evidence="1 10">
        <text>Transfers a segment of a (1-&gt;4)-alpha-D-glucan to a new position in an acceptor, which may be glucose or a (1-&gt;4)-alpha-D-glucan.</text>
        <dbReference type="EC" id="2.4.1.25"/>
    </reaction>
</comment>
<gene>
    <name evidence="11" type="ORF">SAMN05216198_2222</name>
</gene>
<dbReference type="Gene3D" id="3.20.20.80">
    <property type="entry name" value="Glycosidases"/>
    <property type="match status" value="1"/>
</dbReference>
<evidence type="ECO:0000256" key="1">
    <source>
        <dbReference type="ARBA" id="ARBA00000439"/>
    </source>
</evidence>
<evidence type="ECO:0000256" key="6">
    <source>
        <dbReference type="ARBA" id="ARBA00022679"/>
    </source>
</evidence>
<reference evidence="12" key="1">
    <citation type="submission" date="2016-10" db="EMBL/GenBank/DDBJ databases">
        <authorList>
            <person name="Varghese N."/>
            <person name="Submissions S."/>
        </authorList>
    </citation>
    <scope>NUCLEOTIDE SEQUENCE [LARGE SCALE GENOMIC DNA]</scope>
    <source>
        <strain evidence="12">2SM5</strain>
    </source>
</reference>
<evidence type="ECO:0000256" key="10">
    <source>
        <dbReference type="RuleBase" id="RU361207"/>
    </source>
</evidence>
<evidence type="ECO:0000256" key="3">
    <source>
        <dbReference type="ARBA" id="ARBA00012560"/>
    </source>
</evidence>
<comment type="similarity">
    <text evidence="2 10">Belongs to the disproportionating enzyme family.</text>
</comment>
<dbReference type="Pfam" id="PF02446">
    <property type="entry name" value="Glyco_hydro_77"/>
    <property type="match status" value="1"/>
</dbReference>
<dbReference type="SUPFAM" id="SSF51445">
    <property type="entry name" value="(Trans)glycosidases"/>
    <property type="match status" value="1"/>
</dbReference>
<dbReference type="PANTHER" id="PTHR32438">
    <property type="entry name" value="4-ALPHA-GLUCANOTRANSFERASE DPE1, CHLOROPLASTIC/AMYLOPLASTIC"/>
    <property type="match status" value="1"/>
</dbReference>
<dbReference type="STRING" id="797277.SAMN05216198_2222"/>
<evidence type="ECO:0000256" key="2">
    <source>
        <dbReference type="ARBA" id="ARBA00005684"/>
    </source>
</evidence>
<evidence type="ECO:0000313" key="12">
    <source>
        <dbReference type="Proteomes" id="UP000243426"/>
    </source>
</evidence>
<organism evidence="11 12">
    <name type="scientific">Halopseudomonas litoralis</name>
    <dbReference type="NCBI Taxonomy" id="797277"/>
    <lineage>
        <taxon>Bacteria</taxon>
        <taxon>Pseudomonadati</taxon>
        <taxon>Pseudomonadota</taxon>
        <taxon>Gammaproteobacteria</taxon>
        <taxon>Pseudomonadales</taxon>
        <taxon>Pseudomonadaceae</taxon>
        <taxon>Halopseudomonas</taxon>
    </lineage>
</organism>
<keyword evidence="7 10" id="KW-0119">Carbohydrate metabolism</keyword>
<name>A0A1H1T724_9GAMM</name>
<dbReference type="InterPro" id="IPR017853">
    <property type="entry name" value="GH"/>
</dbReference>
<dbReference type="EC" id="2.4.1.25" evidence="3 10"/>
<dbReference type="EMBL" id="LT629748">
    <property type="protein sequence ID" value="SDS55997.1"/>
    <property type="molecule type" value="Genomic_DNA"/>
</dbReference>
<keyword evidence="5 10" id="KW-0328">Glycosyltransferase</keyword>
<evidence type="ECO:0000256" key="8">
    <source>
        <dbReference type="ARBA" id="ARBA00031423"/>
    </source>
</evidence>
<keyword evidence="6 10" id="KW-0808">Transferase</keyword>
<dbReference type="GO" id="GO:0004134">
    <property type="term" value="F:4-alpha-glucanotransferase activity"/>
    <property type="evidence" value="ECO:0007669"/>
    <property type="project" value="UniProtKB-EC"/>
</dbReference>
<evidence type="ECO:0000313" key="11">
    <source>
        <dbReference type="EMBL" id="SDS55997.1"/>
    </source>
</evidence>
<dbReference type="GO" id="GO:0005975">
    <property type="term" value="P:carbohydrate metabolic process"/>
    <property type="evidence" value="ECO:0007669"/>
    <property type="project" value="InterPro"/>
</dbReference>
<sequence>MITESLQKLAQEAGISCEWTDAHGNLASLDESTLRGVLAALDLPAETDSQIRDSLVQTRQFRQEADDGPLLICDAQQPIDLRGRLAAGSRCDIVLEDGQQQSLQVDAGGCLPALPCGYHQLQCGEQQLLLACAPHAALSVAELTGNDQPIWGLSAQVYSLRRTGDGGLGDTAALEYLALAAAHKGAAALAISPLHAMFSARPEQYSPYSPSSRSLFNILHAAPAQVLGVDAVERAIHECGLQFDLQTMEQSELIDWPAVSALRLRLLRQLHTDFSQAPDRLQADFHQFRTAGGARLEQHCCHEALQQHRLDQDLSGDWREWPTTLRDPNSPQVAEFARQHAPELDFQAFCQWLIDRCLGHVQSQCRDAGMAIGLIADMAVGADPSGSFGWSHQQELLNQVSIGAPPDLLSRDGQNWGVAAFSPLGLKRSGYHAFIEMLRANLAHAGGIRIDHIMGLQRLWIIPEGANAQDGAYLNYPLDDFLRLLALESWRHRALIIGEDLGTVPEGLQDALAERNILGMRVLLFEQQNDELPAPAQWSDRALATTTTHDLPTLTGWQSGRDIAWREHVGQSSVEQAELDRQHRSEEVQVLREALQREGLLGTEKDPQAQLDASIRFLGRTPAPLVLIPLEDILGATEQPNLPGPGDMHPNWRRRWLQPAAQMLDAPAPVRRLQYLHEARLAHKRNARHG</sequence>
<evidence type="ECO:0000256" key="7">
    <source>
        <dbReference type="ARBA" id="ARBA00023277"/>
    </source>
</evidence>
<dbReference type="Proteomes" id="UP000243426">
    <property type="component" value="Chromosome I"/>
</dbReference>
<evidence type="ECO:0000256" key="5">
    <source>
        <dbReference type="ARBA" id="ARBA00022676"/>
    </source>
</evidence>